<evidence type="ECO:0000313" key="1">
    <source>
        <dbReference type="EMBL" id="EBA06636.1"/>
    </source>
</evidence>
<evidence type="ECO:0000313" key="2">
    <source>
        <dbReference type="Proteomes" id="UP000005713"/>
    </source>
</evidence>
<comment type="caution">
    <text evidence="1">The sequence shown here is derived from an EMBL/GenBank/DDBJ whole genome shotgun (WGS) entry which is preliminary data.</text>
</comment>
<name>A3K8F7_SAGS3</name>
<proteinExistence type="predicted"/>
<keyword evidence="2" id="KW-1185">Reference proteome</keyword>
<accession>A3K8F7</accession>
<protein>
    <submittedName>
        <fullName evidence="1">Uncharacterized protein</fullName>
    </submittedName>
</protein>
<dbReference type="EMBL" id="AAYA01000014">
    <property type="protein sequence ID" value="EBA06636.1"/>
    <property type="molecule type" value="Genomic_DNA"/>
</dbReference>
<sequence>MSDKGVFAQIMAGLVNEHGEETTLMIPSRDIAL</sequence>
<dbReference type="AlphaFoldDB" id="A3K8F7"/>
<dbReference type="Proteomes" id="UP000005713">
    <property type="component" value="Unassembled WGS sequence"/>
</dbReference>
<gene>
    <name evidence="1" type="ORF">SSE37_10283</name>
</gene>
<organism evidence="1 2">
    <name type="scientific">Sagittula stellata (strain ATCC 700073 / DSM 11524 / E-37)</name>
    <dbReference type="NCBI Taxonomy" id="388399"/>
    <lineage>
        <taxon>Bacteria</taxon>
        <taxon>Pseudomonadati</taxon>
        <taxon>Pseudomonadota</taxon>
        <taxon>Alphaproteobacteria</taxon>
        <taxon>Rhodobacterales</taxon>
        <taxon>Roseobacteraceae</taxon>
        <taxon>Sagittula</taxon>
    </lineage>
</organism>
<reference evidence="1 2" key="1">
    <citation type="submission" date="2006-06" db="EMBL/GenBank/DDBJ databases">
        <authorList>
            <person name="Moran M.A."/>
            <person name="Ferriera S."/>
            <person name="Johnson J."/>
            <person name="Kravitz S."/>
            <person name="Beeson K."/>
            <person name="Sutton G."/>
            <person name="Rogers Y.-H."/>
            <person name="Friedman R."/>
            <person name="Frazier M."/>
            <person name="Venter J.C."/>
        </authorList>
    </citation>
    <scope>NUCLEOTIDE SEQUENCE [LARGE SCALE GENOMIC DNA]</scope>
    <source>
        <strain evidence="1 2">E-37</strain>
    </source>
</reference>